<evidence type="ECO:0000259" key="2">
    <source>
        <dbReference type="PROSITE" id="PS50835"/>
    </source>
</evidence>
<evidence type="ECO:0000313" key="4">
    <source>
        <dbReference type="Proteomes" id="UP000005207"/>
    </source>
</evidence>
<keyword evidence="1" id="KW-0393">Immunoglobulin domain</keyword>
<name>A0A669F887_ORENI</name>
<dbReference type="AlphaFoldDB" id="A0A669F887"/>
<dbReference type="PROSITE" id="PS50835">
    <property type="entry name" value="IG_LIKE"/>
    <property type="match status" value="1"/>
</dbReference>
<sequence>ASPQSVKIYQPPYTLSREGEKSVTLQCEQDNDEYLYMFWYKHTDFRQMQLLTYSINKGIQTTEAPFNETKFFMSRPEVRNSSLSVLFDIKLVHCATYEAYFGAGTKLTVLDRNIERPKVKVFKPSAKECQNDKHKKNKKTLLCVASDFYPDHVNVSWQIDGVDVKDGVATDHSAHWNGTHYRITSRLRVLFSQWFKPGKNFTCTVNFFDGKQIVPYVGWVTGIRSMFIYNP</sequence>
<keyword evidence="4" id="KW-1185">Reference proteome</keyword>
<feature type="domain" description="Ig-like" evidence="2">
    <location>
        <begin position="117"/>
        <end position="206"/>
    </location>
</feature>
<dbReference type="InterPro" id="IPR007110">
    <property type="entry name" value="Ig-like_dom"/>
</dbReference>
<reference evidence="4" key="1">
    <citation type="submission" date="2012-01" db="EMBL/GenBank/DDBJ databases">
        <title>The Genome Sequence of Oreochromis niloticus (Nile Tilapia).</title>
        <authorList>
            <consortium name="Broad Institute Genome Assembly Team"/>
            <consortium name="Broad Institute Sequencing Platform"/>
            <person name="Di Palma F."/>
            <person name="Johnson J."/>
            <person name="Lander E.S."/>
            <person name="Lindblad-Toh K."/>
        </authorList>
    </citation>
    <scope>NUCLEOTIDE SEQUENCE [LARGE SCALE GENOMIC DNA]</scope>
</reference>
<dbReference type="InterPro" id="IPR036179">
    <property type="entry name" value="Ig-like_dom_sf"/>
</dbReference>
<dbReference type="PANTHER" id="PTHR23411">
    <property type="entry name" value="TAPASIN"/>
    <property type="match status" value="1"/>
</dbReference>
<dbReference type="GeneTree" id="ENSGT00940000164625"/>
<dbReference type="Ensembl" id="ENSONIT00000093497.1">
    <property type="protein sequence ID" value="ENSONIP00000079621.1"/>
    <property type="gene ID" value="ENSONIG00000035250.1"/>
</dbReference>
<organism evidence="3 4">
    <name type="scientific">Oreochromis niloticus</name>
    <name type="common">Nile tilapia</name>
    <name type="synonym">Tilapia nilotica</name>
    <dbReference type="NCBI Taxonomy" id="8128"/>
    <lineage>
        <taxon>Eukaryota</taxon>
        <taxon>Metazoa</taxon>
        <taxon>Chordata</taxon>
        <taxon>Craniata</taxon>
        <taxon>Vertebrata</taxon>
        <taxon>Euteleostomi</taxon>
        <taxon>Actinopterygii</taxon>
        <taxon>Neopterygii</taxon>
        <taxon>Teleostei</taxon>
        <taxon>Neoteleostei</taxon>
        <taxon>Acanthomorphata</taxon>
        <taxon>Ovalentaria</taxon>
        <taxon>Cichlomorphae</taxon>
        <taxon>Cichliformes</taxon>
        <taxon>Cichlidae</taxon>
        <taxon>African cichlids</taxon>
        <taxon>Pseudocrenilabrinae</taxon>
        <taxon>Oreochromini</taxon>
        <taxon>Oreochromis</taxon>
    </lineage>
</organism>
<dbReference type="Pfam" id="PF07654">
    <property type="entry name" value="C1-set"/>
    <property type="match status" value="1"/>
</dbReference>
<dbReference type="SUPFAM" id="SSF48726">
    <property type="entry name" value="Immunoglobulin"/>
    <property type="match status" value="2"/>
</dbReference>
<dbReference type="Gene3D" id="2.60.40.10">
    <property type="entry name" value="Immunoglobulins"/>
    <property type="match status" value="2"/>
</dbReference>
<proteinExistence type="predicted"/>
<dbReference type="SMART" id="SM00407">
    <property type="entry name" value="IGc1"/>
    <property type="match status" value="1"/>
</dbReference>
<dbReference type="InterPro" id="IPR013783">
    <property type="entry name" value="Ig-like_fold"/>
</dbReference>
<protein>
    <recommendedName>
        <fullName evidence="2">Ig-like domain-containing protein</fullName>
    </recommendedName>
</protein>
<reference evidence="3" key="3">
    <citation type="submission" date="2025-09" db="UniProtKB">
        <authorList>
            <consortium name="Ensembl"/>
        </authorList>
    </citation>
    <scope>IDENTIFICATION</scope>
</reference>
<accession>A0A669F887</accession>
<dbReference type="InterPro" id="IPR050380">
    <property type="entry name" value="Immune_Resp_Modulators"/>
</dbReference>
<dbReference type="InterPro" id="IPR003597">
    <property type="entry name" value="Ig_C1-set"/>
</dbReference>
<dbReference type="Proteomes" id="UP000005207">
    <property type="component" value="Linkage group LG4"/>
</dbReference>
<evidence type="ECO:0000256" key="1">
    <source>
        <dbReference type="ARBA" id="ARBA00023319"/>
    </source>
</evidence>
<evidence type="ECO:0000313" key="3">
    <source>
        <dbReference type="Ensembl" id="ENSONIP00000079621.1"/>
    </source>
</evidence>
<reference evidence="3" key="2">
    <citation type="submission" date="2025-08" db="UniProtKB">
        <authorList>
            <consortium name="Ensembl"/>
        </authorList>
    </citation>
    <scope>IDENTIFICATION</scope>
</reference>